<dbReference type="UniPathway" id="UPA00056">
    <property type="reaction ID" value="UER00092"/>
</dbReference>
<protein>
    <recommendedName>
        <fullName evidence="9">1-deoxy-D-xylulose 5-phosphate reductoisomerase</fullName>
        <shortName evidence="9">DXP reductoisomerase</shortName>
        <ecNumber evidence="9">1.1.1.267</ecNumber>
    </recommendedName>
    <alternativeName>
        <fullName evidence="9">1-deoxyxylulose-5-phosphate reductoisomerase</fullName>
    </alternativeName>
    <alternativeName>
        <fullName evidence="9">2-C-methyl-D-erythritol 4-phosphate synthase</fullName>
    </alternativeName>
</protein>
<feature type="binding site" evidence="9">
    <location>
        <position position="233"/>
    </location>
    <ligand>
        <name>1-deoxy-D-xylulose 5-phosphate</name>
        <dbReference type="ChEBI" id="CHEBI:57792"/>
    </ligand>
</feature>
<dbReference type="SUPFAM" id="SSF55347">
    <property type="entry name" value="Glyceraldehyde-3-phosphate dehydrogenase-like, C-terminal domain"/>
    <property type="match status" value="1"/>
</dbReference>
<feature type="domain" description="1-deoxy-D-xylulose 5-phosphate reductoisomerase N-terminal" evidence="11">
    <location>
        <begin position="71"/>
        <end position="208"/>
    </location>
</feature>
<keyword evidence="5 9" id="KW-0560">Oxidoreductase</keyword>
<comment type="catalytic activity">
    <reaction evidence="8">
        <text>2-C-methyl-D-erythritol 4-phosphate + NADP(+) = 1-deoxy-D-xylulose 5-phosphate + NADPH + H(+)</text>
        <dbReference type="Rhea" id="RHEA:13717"/>
        <dbReference type="ChEBI" id="CHEBI:15378"/>
        <dbReference type="ChEBI" id="CHEBI:57783"/>
        <dbReference type="ChEBI" id="CHEBI:57792"/>
        <dbReference type="ChEBI" id="CHEBI:58262"/>
        <dbReference type="ChEBI" id="CHEBI:58349"/>
        <dbReference type="EC" id="1.1.1.267"/>
    </reaction>
    <physiologicalReaction direction="right-to-left" evidence="8">
        <dbReference type="Rhea" id="RHEA:13719"/>
    </physiologicalReaction>
</comment>
<dbReference type="Pfam" id="PF02670">
    <property type="entry name" value="DXP_reductoisom"/>
    <property type="match status" value="1"/>
</dbReference>
<evidence type="ECO:0000256" key="10">
    <source>
        <dbReference type="SAM" id="MobiDB-lite"/>
    </source>
</evidence>
<sequence>MVGIVHHSDPLTVSHQSTANRIPSQPITRPHFSPVSTIATVTPSPANRPTSTARDSLSAGDLDLQRTSCNVAVLGATGSIGTATLDVLKHLQATDSQCDWRLWAASGHTNVDKLARELVAMGSPDTRLVMSEPEAAACWQSAHAERDSEPKHQVLTGPDALVKVASEPAVDTVVAAIVGRAGLESTLAAIEHGKRVALANKETLVVAGSLVAESLNEGRKSASGAEILPVDSEHSAIFQCIASHPSAVKKLILTASGGPFREATVQQMRDATPESALAHPTWDMGRKISIDSATMMNKALEIIEARWLFDLPAEAIEVVVHPQSIIHSMVEFTDGSVIAQLSPPDMRMPIQLALTHPRRLPGIAPSLDRAQRWDLQLMPADLERFPALRLGFEVARVGGTAGAVVNAANECAVALFLDGQIRFTDIAQVCQTVLNHHNFESTPTLSRLLELDRWARDEAQRCCAAST</sequence>
<dbReference type="AlphaFoldDB" id="A0A5C6ANP2"/>
<dbReference type="Proteomes" id="UP000320176">
    <property type="component" value="Unassembled WGS sequence"/>
</dbReference>
<feature type="domain" description="DXP reductoisomerase C-terminal" evidence="13">
    <location>
        <begin position="341"/>
        <end position="457"/>
    </location>
</feature>
<reference evidence="14 15" key="1">
    <citation type="submission" date="2019-02" db="EMBL/GenBank/DDBJ databases">
        <title>Deep-cultivation of Planctomycetes and their phenomic and genomic characterization uncovers novel biology.</title>
        <authorList>
            <person name="Wiegand S."/>
            <person name="Jogler M."/>
            <person name="Boedeker C."/>
            <person name="Pinto D."/>
            <person name="Vollmers J."/>
            <person name="Rivas-Marin E."/>
            <person name="Kohn T."/>
            <person name="Peeters S.H."/>
            <person name="Heuer A."/>
            <person name="Rast P."/>
            <person name="Oberbeckmann S."/>
            <person name="Bunk B."/>
            <person name="Jeske O."/>
            <person name="Meyerdierks A."/>
            <person name="Storesund J.E."/>
            <person name="Kallscheuer N."/>
            <person name="Luecker S."/>
            <person name="Lage O.M."/>
            <person name="Pohl T."/>
            <person name="Merkel B.J."/>
            <person name="Hornburger P."/>
            <person name="Mueller R.-W."/>
            <person name="Bruemmer F."/>
            <person name="Labrenz M."/>
            <person name="Spormann A.M."/>
            <person name="Op Den Camp H."/>
            <person name="Overmann J."/>
            <person name="Amann R."/>
            <person name="Jetten M.S.M."/>
            <person name="Mascher T."/>
            <person name="Medema M.H."/>
            <person name="Devos D.P."/>
            <person name="Kaster A.-K."/>
            <person name="Ovreas L."/>
            <person name="Rohde M."/>
            <person name="Galperin M.Y."/>
            <person name="Jogler C."/>
        </authorList>
    </citation>
    <scope>NUCLEOTIDE SEQUENCE [LARGE SCALE GENOMIC DNA]</scope>
    <source>
        <strain evidence="14 15">Pla52n</strain>
    </source>
</reference>
<dbReference type="SUPFAM" id="SSF69055">
    <property type="entry name" value="1-deoxy-D-xylulose-5-phosphate reductoisomerase, C-terminal domain"/>
    <property type="match status" value="1"/>
</dbReference>
<dbReference type="PANTHER" id="PTHR30525:SF0">
    <property type="entry name" value="1-DEOXY-D-XYLULOSE 5-PHOSPHATE REDUCTOISOMERASE, CHLOROPLASTIC"/>
    <property type="match status" value="1"/>
</dbReference>
<dbReference type="NCBIfam" id="TIGR00243">
    <property type="entry name" value="Dxr"/>
    <property type="match status" value="1"/>
</dbReference>
<feature type="binding site" evidence="9">
    <location>
        <position position="200"/>
    </location>
    <ligand>
        <name>NADPH</name>
        <dbReference type="ChEBI" id="CHEBI:57783"/>
    </ligand>
</feature>
<name>A0A5C6ANP2_9BACT</name>
<comment type="similarity">
    <text evidence="2 9">Belongs to the DXR family.</text>
</comment>
<proteinExistence type="inferred from homology"/>
<dbReference type="GO" id="GO:0070402">
    <property type="term" value="F:NADPH binding"/>
    <property type="evidence" value="ECO:0007669"/>
    <property type="project" value="InterPro"/>
</dbReference>
<keyword evidence="4 9" id="KW-0521">NADP</keyword>
<feature type="binding site" evidence="9">
    <location>
        <position position="201"/>
    </location>
    <ligand>
        <name>1-deoxy-D-xylulose 5-phosphate</name>
        <dbReference type="ChEBI" id="CHEBI:57792"/>
    </ligand>
</feature>
<keyword evidence="7 9" id="KW-0414">Isoprene biosynthesis</keyword>
<evidence type="ECO:0000256" key="4">
    <source>
        <dbReference type="ARBA" id="ARBA00022857"/>
    </source>
</evidence>
<evidence type="ECO:0000256" key="9">
    <source>
        <dbReference type="HAMAP-Rule" id="MF_00183"/>
    </source>
</evidence>
<dbReference type="OrthoDB" id="9806546at2"/>
<dbReference type="Gene3D" id="3.40.50.720">
    <property type="entry name" value="NAD(P)-binding Rossmann-like Domain"/>
    <property type="match status" value="1"/>
</dbReference>
<evidence type="ECO:0000313" key="15">
    <source>
        <dbReference type="Proteomes" id="UP000320176"/>
    </source>
</evidence>
<feature type="binding site" evidence="9">
    <location>
        <position position="202"/>
    </location>
    <ligand>
        <name>NADPH</name>
        <dbReference type="ChEBI" id="CHEBI:57783"/>
    </ligand>
</feature>
<evidence type="ECO:0000256" key="3">
    <source>
        <dbReference type="ARBA" id="ARBA00022723"/>
    </source>
</evidence>
<dbReference type="EMBL" id="SJPN01000005">
    <property type="protein sequence ID" value="TWU01138.1"/>
    <property type="molecule type" value="Genomic_DNA"/>
</dbReference>
<dbReference type="InterPro" id="IPR013512">
    <property type="entry name" value="DXP_reductoisomerase_N"/>
</dbReference>
<dbReference type="InterPro" id="IPR013644">
    <property type="entry name" value="DXP_reductoisomerase_C"/>
</dbReference>
<dbReference type="PIRSF" id="PIRSF006205">
    <property type="entry name" value="Dxp_reductismrs"/>
    <property type="match status" value="1"/>
</dbReference>
<dbReference type="InterPro" id="IPR036291">
    <property type="entry name" value="NAD(P)-bd_dom_sf"/>
</dbReference>
<dbReference type="InterPro" id="IPR003821">
    <property type="entry name" value="DXP_reductoisomerase"/>
</dbReference>
<feature type="binding site" evidence="9">
    <location>
        <position position="298"/>
    </location>
    <ligand>
        <name>1-deoxy-D-xylulose 5-phosphate</name>
        <dbReference type="ChEBI" id="CHEBI:57792"/>
    </ligand>
</feature>
<dbReference type="Gene3D" id="1.10.1740.10">
    <property type="match status" value="1"/>
</dbReference>
<feature type="binding site" evidence="9">
    <location>
        <position position="231"/>
    </location>
    <ligand>
        <name>Mn(2+)</name>
        <dbReference type="ChEBI" id="CHEBI:29035"/>
    </ligand>
</feature>
<feature type="binding site" evidence="9">
    <location>
        <position position="233"/>
    </location>
    <ligand>
        <name>Mn(2+)</name>
        <dbReference type="ChEBI" id="CHEBI:29035"/>
    </ligand>
</feature>
<dbReference type="HAMAP" id="MF_00183">
    <property type="entry name" value="DXP_reductoisom"/>
    <property type="match status" value="1"/>
</dbReference>
<feature type="region of interest" description="Disordered" evidence="10">
    <location>
        <begin position="40"/>
        <end position="59"/>
    </location>
</feature>
<feature type="compositionally biased region" description="Polar residues" evidence="10">
    <location>
        <begin position="40"/>
        <end position="55"/>
    </location>
</feature>
<gene>
    <name evidence="9 14" type="primary">dxr</name>
    <name evidence="14" type="ORF">Pla52n_45100</name>
</gene>
<keyword evidence="15" id="KW-1185">Reference proteome</keyword>
<evidence type="ECO:0000259" key="11">
    <source>
        <dbReference type="Pfam" id="PF02670"/>
    </source>
</evidence>
<keyword evidence="3 9" id="KW-0479">Metal-binding</keyword>
<evidence type="ECO:0000256" key="5">
    <source>
        <dbReference type="ARBA" id="ARBA00023002"/>
    </source>
</evidence>
<feature type="binding site" evidence="9">
    <location>
        <position position="297"/>
    </location>
    <ligand>
        <name>1-deoxy-D-xylulose 5-phosphate</name>
        <dbReference type="ChEBI" id="CHEBI:57792"/>
    </ligand>
</feature>
<dbReference type="Pfam" id="PF08436">
    <property type="entry name" value="DXP_redisom_C"/>
    <property type="match status" value="1"/>
</dbReference>
<evidence type="ECO:0000259" key="12">
    <source>
        <dbReference type="Pfam" id="PF08436"/>
    </source>
</evidence>
<dbReference type="GO" id="GO:0016853">
    <property type="term" value="F:isomerase activity"/>
    <property type="evidence" value="ECO:0007669"/>
    <property type="project" value="UniProtKB-KW"/>
</dbReference>
<comment type="caution">
    <text evidence="9">Lacks conserved residue(s) required for the propagation of feature annotation.</text>
</comment>
<dbReference type="Pfam" id="PF13288">
    <property type="entry name" value="DXPR_C"/>
    <property type="match status" value="1"/>
</dbReference>
<evidence type="ECO:0000256" key="6">
    <source>
        <dbReference type="ARBA" id="ARBA00023211"/>
    </source>
</evidence>
<evidence type="ECO:0000256" key="2">
    <source>
        <dbReference type="ARBA" id="ARBA00006825"/>
    </source>
</evidence>
<feature type="binding site" evidence="9">
    <location>
        <position position="110"/>
    </location>
    <ligand>
        <name>NADPH</name>
        <dbReference type="ChEBI" id="CHEBI:57783"/>
    </ligand>
</feature>
<keyword evidence="6 9" id="KW-0464">Manganese</keyword>
<feature type="compositionally biased region" description="Polar residues" evidence="10">
    <location>
        <begin position="11"/>
        <end position="27"/>
    </location>
</feature>
<feature type="domain" description="1-deoxy-D-xylulose 5-phosphate reductoisomerase C-terminal" evidence="12">
    <location>
        <begin position="227"/>
        <end position="309"/>
    </location>
</feature>
<evidence type="ECO:0000256" key="7">
    <source>
        <dbReference type="ARBA" id="ARBA00023229"/>
    </source>
</evidence>
<feature type="binding site" evidence="9">
    <location>
        <position position="232"/>
    </location>
    <ligand>
        <name>1-deoxy-D-xylulose 5-phosphate</name>
        <dbReference type="ChEBI" id="CHEBI:57792"/>
    </ligand>
</feature>
<feature type="binding site" evidence="9">
    <location>
        <position position="80"/>
    </location>
    <ligand>
        <name>NADPH</name>
        <dbReference type="ChEBI" id="CHEBI:57783"/>
    </ligand>
</feature>
<feature type="binding site" evidence="9">
    <location>
        <position position="256"/>
    </location>
    <ligand>
        <name>1-deoxy-D-xylulose 5-phosphate</name>
        <dbReference type="ChEBI" id="CHEBI:57792"/>
    </ligand>
</feature>
<feature type="binding site" evidence="9">
    <location>
        <position position="292"/>
    </location>
    <ligand>
        <name>1-deoxy-D-xylulose 5-phosphate</name>
        <dbReference type="ChEBI" id="CHEBI:57792"/>
    </ligand>
</feature>
<evidence type="ECO:0000313" key="14">
    <source>
        <dbReference type="EMBL" id="TWU01138.1"/>
    </source>
</evidence>
<dbReference type="PANTHER" id="PTHR30525">
    <property type="entry name" value="1-DEOXY-D-XYLULOSE 5-PHOSPHATE REDUCTOISOMERASE"/>
    <property type="match status" value="1"/>
</dbReference>
<feature type="binding site" evidence="9">
    <location>
        <position position="78"/>
    </location>
    <ligand>
        <name>NADPH</name>
        <dbReference type="ChEBI" id="CHEBI:57783"/>
    </ligand>
</feature>
<dbReference type="SUPFAM" id="SSF51735">
    <property type="entry name" value="NAD(P)-binding Rossmann-fold domains"/>
    <property type="match status" value="1"/>
</dbReference>
<dbReference type="GO" id="GO:0030145">
    <property type="term" value="F:manganese ion binding"/>
    <property type="evidence" value="ECO:0007669"/>
    <property type="project" value="TreeGrafter"/>
</dbReference>
<comment type="cofactor">
    <cofactor evidence="9">
        <name>Mg(2+)</name>
        <dbReference type="ChEBI" id="CHEBI:18420"/>
    </cofactor>
    <cofactor evidence="9">
        <name>Mn(2+)</name>
        <dbReference type="ChEBI" id="CHEBI:29035"/>
    </cofactor>
</comment>
<feature type="binding site" evidence="9">
    <location>
        <position position="301"/>
    </location>
    <ligand>
        <name>1-deoxy-D-xylulose 5-phosphate</name>
        <dbReference type="ChEBI" id="CHEBI:57792"/>
    </ligand>
</feature>
<feature type="binding site" evidence="9">
    <location>
        <position position="301"/>
    </location>
    <ligand>
        <name>Mn(2+)</name>
        <dbReference type="ChEBI" id="CHEBI:29035"/>
    </ligand>
</feature>
<comment type="function">
    <text evidence="9">Catalyzes the NADPH-dependent rearrangement and reduction of 1-deoxy-D-xylulose-5-phosphate (DXP) to 2-C-methyl-D-erythritol 4-phosphate (MEP).</text>
</comment>
<dbReference type="FunFam" id="3.40.50.720:FF:000045">
    <property type="entry name" value="1-deoxy-D-xylulose 5-phosphate reductoisomerase"/>
    <property type="match status" value="1"/>
</dbReference>
<evidence type="ECO:0000259" key="13">
    <source>
        <dbReference type="Pfam" id="PF13288"/>
    </source>
</evidence>
<keyword evidence="14" id="KW-0413">Isomerase</keyword>
<evidence type="ECO:0000256" key="1">
    <source>
        <dbReference type="ARBA" id="ARBA00005094"/>
    </source>
</evidence>
<comment type="pathway">
    <text evidence="1 9">Isoprenoid biosynthesis; isopentenyl diphosphate biosynthesis via DXP pathway; isopentenyl diphosphate from 1-deoxy-D-xylulose 5-phosphate: step 1/6.</text>
</comment>
<keyword evidence="9" id="KW-0460">Magnesium</keyword>
<dbReference type="GO" id="GO:0030604">
    <property type="term" value="F:1-deoxy-D-xylulose-5-phosphate reductoisomerase activity"/>
    <property type="evidence" value="ECO:0007669"/>
    <property type="project" value="UniProtKB-UniRule"/>
</dbReference>
<evidence type="ECO:0000256" key="8">
    <source>
        <dbReference type="ARBA" id="ARBA00048543"/>
    </source>
</evidence>
<feature type="binding site" evidence="9">
    <location>
        <position position="285"/>
    </location>
    <ligand>
        <name>NADPH</name>
        <dbReference type="ChEBI" id="CHEBI:57783"/>
    </ligand>
</feature>
<dbReference type="GO" id="GO:0051484">
    <property type="term" value="P:isopentenyl diphosphate biosynthetic process, methylerythritol 4-phosphate pathway involved in terpenoid biosynthetic process"/>
    <property type="evidence" value="ECO:0007669"/>
    <property type="project" value="UniProtKB-ARBA"/>
</dbReference>
<feature type="binding site" evidence="9">
    <location>
        <position position="279"/>
    </location>
    <ligand>
        <name>1-deoxy-D-xylulose 5-phosphate</name>
        <dbReference type="ChEBI" id="CHEBI:57792"/>
    </ligand>
</feature>
<feature type="binding site" evidence="9">
    <location>
        <position position="79"/>
    </location>
    <ligand>
        <name>NADPH</name>
        <dbReference type="ChEBI" id="CHEBI:57783"/>
    </ligand>
</feature>
<dbReference type="InterPro" id="IPR036169">
    <property type="entry name" value="DXPR_C_sf"/>
</dbReference>
<feature type="region of interest" description="Disordered" evidence="10">
    <location>
        <begin position="1"/>
        <end position="32"/>
    </location>
</feature>
<accession>A0A5C6ANP2</accession>
<dbReference type="EC" id="1.1.1.267" evidence="9"/>
<dbReference type="InterPro" id="IPR026877">
    <property type="entry name" value="DXPR_C"/>
</dbReference>
<feature type="binding site" evidence="9">
    <location>
        <position position="77"/>
    </location>
    <ligand>
        <name>NADPH</name>
        <dbReference type="ChEBI" id="CHEBI:57783"/>
    </ligand>
</feature>
<comment type="caution">
    <text evidence="14">The sequence shown here is derived from an EMBL/GenBank/DDBJ whole genome shotgun (WGS) entry which is preliminary data.</text>
</comment>
<organism evidence="14 15">
    <name type="scientific">Stieleria varia</name>
    <dbReference type="NCBI Taxonomy" id="2528005"/>
    <lineage>
        <taxon>Bacteria</taxon>
        <taxon>Pseudomonadati</taxon>
        <taxon>Planctomycetota</taxon>
        <taxon>Planctomycetia</taxon>
        <taxon>Pirellulales</taxon>
        <taxon>Pirellulaceae</taxon>
        <taxon>Stieleria</taxon>
    </lineage>
</organism>